<dbReference type="EMBL" id="JACTVJ010000004">
    <property type="protein sequence ID" value="MBC9712283.1"/>
    <property type="molecule type" value="Genomic_DNA"/>
</dbReference>
<comment type="caution">
    <text evidence="2">The sequence shown here is derived from an EMBL/GenBank/DDBJ whole genome shotgun (WGS) entry which is preliminary data.</text>
</comment>
<evidence type="ECO:0000313" key="2">
    <source>
        <dbReference type="EMBL" id="MBC9712283.1"/>
    </source>
</evidence>
<feature type="signal peptide" evidence="1">
    <location>
        <begin position="1"/>
        <end position="21"/>
    </location>
</feature>
<sequence length="396" mass="42454">MAGRRRVRAGVAGLVVGAALAGCAGVPSEPADHRAVRELLERRAAAVLAGDAGAFRATEADGDADELDDLAQVPLSAWKYELIRLEPAGGEATATVRLQYRITGYDLAPITAERTLKLRGGDGTWRVASDRPRSKGAEQLWEQGEVKVVQGQHSLVLGVGRSTERLRRYADLADRAVPAVQEVWGKGWSGRVVVLVPQSLDAMGKLLGAPASGYQGIAAVTTGEAGGSGEAPADRIILNPEAFDVLGDFGQQVVLTHETTHVATRTATTPATPLWFSEGFADWLGYRGSGRTAQQAAPELDQALDRSEQPVALPADDEFAFAGNASRLAQAYEGGWLACKLIAERWGEQKLLAFYKAVGAHERRDGAVEDALDEVLGTDLERFTGEWREYVRQELT</sequence>
<gene>
    <name evidence="2" type="ORF">H9Y04_06810</name>
</gene>
<dbReference type="SUPFAM" id="SSF54427">
    <property type="entry name" value="NTF2-like"/>
    <property type="match status" value="1"/>
</dbReference>
<feature type="chain" id="PRO_5045203358" description="Lipoprotein" evidence="1">
    <location>
        <begin position="22"/>
        <end position="396"/>
    </location>
</feature>
<reference evidence="2 3" key="1">
    <citation type="submission" date="2020-08" db="EMBL/GenBank/DDBJ databases">
        <title>Genemic of Streptomyces polyaspartic.</title>
        <authorList>
            <person name="Liu W."/>
        </authorList>
    </citation>
    <scope>NUCLEOTIDE SEQUENCE [LARGE SCALE GENOMIC DNA]</scope>
    <source>
        <strain evidence="2 3">TRM66268-LWL</strain>
    </source>
</reference>
<dbReference type="InterPro" id="IPR032710">
    <property type="entry name" value="NTF2-like_dom_sf"/>
</dbReference>
<dbReference type="SUPFAM" id="SSF55486">
    <property type="entry name" value="Metalloproteases ('zincins'), catalytic domain"/>
    <property type="match status" value="1"/>
</dbReference>
<evidence type="ECO:0008006" key="4">
    <source>
        <dbReference type="Google" id="ProtNLM"/>
    </source>
</evidence>
<keyword evidence="1" id="KW-0732">Signal</keyword>
<name>A0ABR7SD63_9ACTN</name>
<evidence type="ECO:0000256" key="1">
    <source>
        <dbReference type="SAM" id="SignalP"/>
    </source>
</evidence>
<accession>A0ABR7SD63</accession>
<dbReference type="PROSITE" id="PS51257">
    <property type="entry name" value="PROKAR_LIPOPROTEIN"/>
    <property type="match status" value="1"/>
</dbReference>
<proteinExistence type="predicted"/>
<organism evidence="2 3">
    <name type="scientific">Streptomyces polyasparticus</name>
    <dbReference type="NCBI Taxonomy" id="2767826"/>
    <lineage>
        <taxon>Bacteria</taxon>
        <taxon>Bacillati</taxon>
        <taxon>Actinomycetota</taxon>
        <taxon>Actinomycetes</taxon>
        <taxon>Kitasatosporales</taxon>
        <taxon>Streptomycetaceae</taxon>
        <taxon>Streptomyces</taxon>
    </lineage>
</organism>
<dbReference type="Proteomes" id="UP000642284">
    <property type="component" value="Unassembled WGS sequence"/>
</dbReference>
<keyword evidence="3" id="KW-1185">Reference proteome</keyword>
<evidence type="ECO:0000313" key="3">
    <source>
        <dbReference type="Proteomes" id="UP000642284"/>
    </source>
</evidence>
<protein>
    <recommendedName>
        <fullName evidence="4">Lipoprotein</fullName>
    </recommendedName>
</protein>